<proteinExistence type="predicted"/>
<reference evidence="2" key="2">
    <citation type="submission" date="2025-05" db="UniProtKB">
        <authorList>
            <consortium name="EnsemblMetazoa"/>
        </authorList>
    </citation>
    <scope>IDENTIFICATION</scope>
    <source>
        <strain evidence="2">Foshan</strain>
    </source>
</reference>
<organism evidence="2 3">
    <name type="scientific">Aedes albopictus</name>
    <name type="common">Asian tiger mosquito</name>
    <name type="synonym">Stegomyia albopicta</name>
    <dbReference type="NCBI Taxonomy" id="7160"/>
    <lineage>
        <taxon>Eukaryota</taxon>
        <taxon>Metazoa</taxon>
        <taxon>Ecdysozoa</taxon>
        <taxon>Arthropoda</taxon>
        <taxon>Hexapoda</taxon>
        <taxon>Insecta</taxon>
        <taxon>Pterygota</taxon>
        <taxon>Neoptera</taxon>
        <taxon>Endopterygota</taxon>
        <taxon>Diptera</taxon>
        <taxon>Nematocera</taxon>
        <taxon>Culicoidea</taxon>
        <taxon>Culicidae</taxon>
        <taxon>Culicinae</taxon>
        <taxon>Aedini</taxon>
        <taxon>Aedes</taxon>
        <taxon>Stegomyia</taxon>
    </lineage>
</organism>
<name>A0ABM1YCW0_AEDAL</name>
<dbReference type="EnsemblMetazoa" id="AALFPA23_007950.R10699">
    <property type="protein sequence ID" value="AALFPA23_007950.P10699"/>
    <property type="gene ID" value="AALFPA23_007950"/>
</dbReference>
<protein>
    <recommendedName>
        <fullName evidence="4">Secreted protein</fullName>
    </recommendedName>
</protein>
<evidence type="ECO:0000313" key="2">
    <source>
        <dbReference type="EnsemblMetazoa" id="AALFPA23_007950.P10699"/>
    </source>
</evidence>
<evidence type="ECO:0000256" key="1">
    <source>
        <dbReference type="SAM" id="SignalP"/>
    </source>
</evidence>
<keyword evidence="3" id="KW-1185">Reference proteome</keyword>
<dbReference type="GeneID" id="109402777"/>
<evidence type="ECO:0000313" key="3">
    <source>
        <dbReference type="Proteomes" id="UP000069940"/>
    </source>
</evidence>
<feature type="chain" id="PRO_5046805035" description="Secreted protein" evidence="1">
    <location>
        <begin position="27"/>
        <end position="115"/>
    </location>
</feature>
<evidence type="ECO:0008006" key="4">
    <source>
        <dbReference type="Google" id="ProtNLM"/>
    </source>
</evidence>
<reference evidence="3" key="1">
    <citation type="journal article" date="2015" name="Proc. Natl. Acad. Sci. U.S.A.">
        <title>Genome sequence of the Asian Tiger mosquito, Aedes albopictus, reveals insights into its biology, genetics, and evolution.</title>
        <authorList>
            <person name="Chen X.G."/>
            <person name="Jiang X."/>
            <person name="Gu J."/>
            <person name="Xu M."/>
            <person name="Wu Y."/>
            <person name="Deng Y."/>
            <person name="Zhang C."/>
            <person name="Bonizzoni M."/>
            <person name="Dermauw W."/>
            <person name="Vontas J."/>
            <person name="Armbruster P."/>
            <person name="Huang X."/>
            <person name="Yang Y."/>
            <person name="Zhang H."/>
            <person name="He W."/>
            <person name="Peng H."/>
            <person name="Liu Y."/>
            <person name="Wu K."/>
            <person name="Chen J."/>
            <person name="Lirakis M."/>
            <person name="Topalis P."/>
            <person name="Van Leeuwen T."/>
            <person name="Hall A.B."/>
            <person name="Jiang X."/>
            <person name="Thorpe C."/>
            <person name="Mueller R.L."/>
            <person name="Sun C."/>
            <person name="Waterhouse R.M."/>
            <person name="Yan G."/>
            <person name="Tu Z.J."/>
            <person name="Fang X."/>
            <person name="James A.A."/>
        </authorList>
    </citation>
    <scope>NUCLEOTIDE SEQUENCE [LARGE SCALE GENOMIC DNA]</scope>
    <source>
        <strain evidence="3">Foshan</strain>
    </source>
</reference>
<dbReference type="Proteomes" id="UP000069940">
    <property type="component" value="Unassembled WGS sequence"/>
</dbReference>
<sequence length="115" mass="13089">MFGAKTRRNIAIILLLVVLVATVCDARRRRYGRRKHHVPSRKTLKQLEYEARETNTPNFVRLVLMRLVYGIATQMGIEDRLDDAFGGAFVPPNAIEESDDYLDVFSDEGDGDYGL</sequence>
<keyword evidence="1" id="KW-0732">Signal</keyword>
<dbReference type="RefSeq" id="XP_019531028.2">
    <property type="nucleotide sequence ID" value="XM_019675483.3"/>
</dbReference>
<feature type="signal peptide" evidence="1">
    <location>
        <begin position="1"/>
        <end position="26"/>
    </location>
</feature>
<accession>A0ABM1YCW0</accession>